<evidence type="ECO:0008006" key="5">
    <source>
        <dbReference type="Google" id="ProtNLM"/>
    </source>
</evidence>
<evidence type="ECO:0000313" key="3">
    <source>
        <dbReference type="EMBL" id="KAF3160148.1"/>
    </source>
</evidence>
<comment type="caution">
    <text evidence="3">The sequence shown here is derived from an EMBL/GenBank/DDBJ whole genome shotgun (WGS) entry which is preliminary data.</text>
</comment>
<dbReference type="AlphaFoldDB" id="A0A7C8PJQ3"/>
<dbReference type="Proteomes" id="UP000479691">
    <property type="component" value="Unassembled WGS sequence"/>
</dbReference>
<evidence type="ECO:0000256" key="1">
    <source>
        <dbReference type="SAM" id="MobiDB-lite"/>
    </source>
</evidence>
<keyword evidence="2" id="KW-0472">Membrane</keyword>
<evidence type="ECO:0000256" key="2">
    <source>
        <dbReference type="SAM" id="Phobius"/>
    </source>
</evidence>
<feature type="transmembrane region" description="Helical" evidence="2">
    <location>
        <begin position="632"/>
        <end position="655"/>
    </location>
</feature>
<gene>
    <name evidence="3" type="ORF">TWF788_003384</name>
</gene>
<protein>
    <recommendedName>
        <fullName evidence="5">Fungal N-terminal domain-containing protein</fullName>
    </recommendedName>
</protein>
<keyword evidence="2" id="KW-0812">Transmembrane</keyword>
<feature type="region of interest" description="Disordered" evidence="1">
    <location>
        <begin position="201"/>
        <end position="227"/>
    </location>
</feature>
<accession>A0A7C8PJQ3</accession>
<sequence>MAEVAGLALGSVALVPLIKNVRHLYDSIKDAPKALQQYQVSTSRLLDTLEVIHTVSKTYNVFPENSRPWLAFHGYLADINNSCMELENLLREKMKAEGKQIGTCKRVLWALLGRDEKAKELMNKIDGTARSLHLLFSAMTSIFNSTMHDAHKAQLTISANTWITSGENIASILAEVATIKTILEEVRADSLLRGTTTVAETTQGIDSDAPTEDEVLGPPEGGSSTTICRRRDCQPIKKKSGYYIGGRTFLGREKLTALILKTQSTGRQSGIVIQSKYEIKVKLSSKLLGYNFHINIGLDIGARSLYPEFGLYCQRVIPESDLQYYYVKNHMFEEFRDLVVQGRASIYDLYRPEDEFYPTLSVIQLLRFYTTTRFGATPPGRNRTYEFVNLLLQEGYKPDRNGLSSVRLLMSYGFYEWEPTNLCYFLFNPTGESASDWAFLWSPEYMIESELAAHLHSLIPNFRIRKRPPVEMMIAMLKKDGIWNSDALSFLSLCHILNYINEETALEFLERILPRIERQSQWDDSKRYSILLTALFCGAFNILVFLLHRGYPFRETAEFCHYTDPSREWYGKRYWEWYDGDEQLELQGEEFSESTSDEDDQLPIPDSTVHLVSSDPQIEGLGVKLLAWSKSYIQPFGLSGILITVLSAVVSYLLYKLKQSEDLRHSMLVYSEGLGPEE</sequence>
<keyword evidence="2" id="KW-1133">Transmembrane helix</keyword>
<dbReference type="EMBL" id="JAABOE010000170">
    <property type="protein sequence ID" value="KAF3160148.1"/>
    <property type="molecule type" value="Genomic_DNA"/>
</dbReference>
<evidence type="ECO:0000313" key="4">
    <source>
        <dbReference type="Proteomes" id="UP000479691"/>
    </source>
</evidence>
<reference evidence="3 4" key="1">
    <citation type="submission" date="2019-06" db="EMBL/GenBank/DDBJ databases">
        <authorList>
            <person name="Palmer J.M."/>
        </authorList>
    </citation>
    <scope>NUCLEOTIDE SEQUENCE [LARGE SCALE GENOMIC DNA]</scope>
    <source>
        <strain evidence="3 4">TWF788</strain>
    </source>
</reference>
<name>A0A7C8PJQ3_ORBOL</name>
<proteinExistence type="predicted"/>
<organism evidence="3 4">
    <name type="scientific">Orbilia oligospora</name>
    <name type="common">Nematode-trapping fungus</name>
    <name type="synonym">Arthrobotrys oligospora</name>
    <dbReference type="NCBI Taxonomy" id="2813651"/>
    <lineage>
        <taxon>Eukaryota</taxon>
        <taxon>Fungi</taxon>
        <taxon>Dikarya</taxon>
        <taxon>Ascomycota</taxon>
        <taxon>Pezizomycotina</taxon>
        <taxon>Orbiliomycetes</taxon>
        <taxon>Orbiliales</taxon>
        <taxon>Orbiliaceae</taxon>
        <taxon>Orbilia</taxon>
    </lineage>
</organism>